<dbReference type="Proteomes" id="UP001163603">
    <property type="component" value="Chromosome 2"/>
</dbReference>
<keyword evidence="2" id="KW-1185">Reference proteome</keyword>
<dbReference type="EMBL" id="CM047737">
    <property type="protein sequence ID" value="KAJ0048935.1"/>
    <property type="molecule type" value="Genomic_DNA"/>
</dbReference>
<comment type="caution">
    <text evidence="1">The sequence shown here is derived from an EMBL/GenBank/DDBJ whole genome shotgun (WGS) entry which is preliminary data.</text>
</comment>
<name>A0ACC0ZBU4_9ROSI</name>
<evidence type="ECO:0000313" key="2">
    <source>
        <dbReference type="Proteomes" id="UP001163603"/>
    </source>
</evidence>
<sequence length="96" mass="10681">MHRPCTKTCGADPIVFKPEGIPRGSVKGIKEGGDLSHLVQGRRQCPGAGLALRVMALSVGTLIQCFEWEEAEENESRSDWETNMNKQEERSIKIKI</sequence>
<protein>
    <submittedName>
        <fullName evidence="1">Uncharacterized protein</fullName>
    </submittedName>
</protein>
<organism evidence="1 2">
    <name type="scientific">Pistacia integerrima</name>
    <dbReference type="NCBI Taxonomy" id="434235"/>
    <lineage>
        <taxon>Eukaryota</taxon>
        <taxon>Viridiplantae</taxon>
        <taxon>Streptophyta</taxon>
        <taxon>Embryophyta</taxon>
        <taxon>Tracheophyta</taxon>
        <taxon>Spermatophyta</taxon>
        <taxon>Magnoliopsida</taxon>
        <taxon>eudicotyledons</taxon>
        <taxon>Gunneridae</taxon>
        <taxon>Pentapetalae</taxon>
        <taxon>rosids</taxon>
        <taxon>malvids</taxon>
        <taxon>Sapindales</taxon>
        <taxon>Anacardiaceae</taxon>
        <taxon>Pistacia</taxon>
    </lineage>
</organism>
<evidence type="ECO:0000313" key="1">
    <source>
        <dbReference type="EMBL" id="KAJ0048935.1"/>
    </source>
</evidence>
<reference evidence="2" key="1">
    <citation type="journal article" date="2023" name="G3 (Bethesda)">
        <title>Genome assembly and association tests identify interacting loci associated with vigor, precocity, and sex in interspecific pistachio rootstocks.</title>
        <authorList>
            <person name="Palmer W."/>
            <person name="Jacygrad E."/>
            <person name="Sagayaradj S."/>
            <person name="Cavanaugh K."/>
            <person name="Han R."/>
            <person name="Bertier L."/>
            <person name="Beede B."/>
            <person name="Kafkas S."/>
            <person name="Golino D."/>
            <person name="Preece J."/>
            <person name="Michelmore R."/>
        </authorList>
    </citation>
    <scope>NUCLEOTIDE SEQUENCE [LARGE SCALE GENOMIC DNA]</scope>
</reference>
<gene>
    <name evidence="1" type="ORF">Pint_16738</name>
</gene>
<proteinExistence type="predicted"/>
<accession>A0ACC0ZBU4</accession>